<sequence>MEEAIANLPHDLIAHQILTRLPIKLLLGLKCVSKQWYSTLSSDQFALTYAKLSPSFDPFSPIQSLFIQHENDYYLFFYDDDEIVTSYTSSKNLVKLGVNFDVSLDDKLVFVGSCNGLICLASSFGCYFILWNPITGKFQKYSGDELVIDYSCPFRVSWGFGYVSNADDYKVIRILELAATLEIRVLVFSLKSNKWTRIADELYQDTFSLRGTPYNRFPFAHNGTSRMYPFSFDSIRGVLANESLYWVVSKINDMGTKVVSFDLVSEEFDTIVDLNMVTSFAYSDKFLCVLGGCLSKCGVNMRDDVSIQMLKYPGMVESIRLFRDLCLSSCKNIVGFTRMGKIFILLEFSKLVLVDPSLEPKTYTRLVEFGGWRNCHVASYVPSLTLPNTMPSCQVQRRRVNLDVRRGKKREEEGRESYHLRVSFLNNS</sequence>
<evidence type="ECO:0000259" key="1">
    <source>
        <dbReference type="Pfam" id="PF00646"/>
    </source>
</evidence>
<dbReference type="InterPro" id="IPR013187">
    <property type="entry name" value="F-box-assoc_dom_typ3"/>
</dbReference>
<organism evidence="3">
    <name type="scientific">Beta vulgaris</name>
    <name type="common">Sugar beet</name>
    <dbReference type="NCBI Taxonomy" id="161934"/>
    <lineage>
        <taxon>Eukaryota</taxon>
        <taxon>Viridiplantae</taxon>
        <taxon>Streptophyta</taxon>
        <taxon>Embryophyta</taxon>
        <taxon>Tracheophyta</taxon>
        <taxon>Spermatophyta</taxon>
        <taxon>Magnoliopsida</taxon>
        <taxon>eudicotyledons</taxon>
        <taxon>Gunneridae</taxon>
        <taxon>Pentapetalae</taxon>
        <taxon>Caryophyllales</taxon>
        <taxon>Chenopodiaceae</taxon>
        <taxon>Betoideae</taxon>
        <taxon>Beta</taxon>
    </lineage>
</organism>
<dbReference type="PANTHER" id="PTHR31672:SF13">
    <property type="entry name" value="F-BOX PROTEIN CPR30-LIKE"/>
    <property type="match status" value="1"/>
</dbReference>
<dbReference type="InterPro" id="IPR001810">
    <property type="entry name" value="F-box_dom"/>
</dbReference>
<dbReference type="SUPFAM" id="SSF81383">
    <property type="entry name" value="F-box domain"/>
    <property type="match status" value="1"/>
</dbReference>
<dbReference type="EMBL" id="DQ445145">
    <property type="protein sequence ID" value="ABD83326.1"/>
    <property type="molecule type" value="Genomic_DNA"/>
</dbReference>
<dbReference type="NCBIfam" id="TIGR01640">
    <property type="entry name" value="F_box_assoc_1"/>
    <property type="match status" value="1"/>
</dbReference>
<dbReference type="AlphaFoldDB" id="Q1ZY06"/>
<evidence type="ECO:0000313" key="3">
    <source>
        <dbReference type="EMBL" id="ABD83326.1"/>
    </source>
</evidence>
<dbReference type="InterPro" id="IPR050796">
    <property type="entry name" value="SCF_F-box_component"/>
</dbReference>
<dbReference type="InterPro" id="IPR036047">
    <property type="entry name" value="F-box-like_dom_sf"/>
</dbReference>
<proteinExistence type="predicted"/>
<reference evidence="3" key="1">
    <citation type="journal article" date="2006" name="Mol. Genet. Genomics">
        <title>A complete physical map of a wild beet (Beta procumbens) translocation in sugar beet.</title>
        <authorList>
            <person name="Schulte D."/>
            <person name="Cai D."/>
            <person name="Kleine M."/>
            <person name="Fan L."/>
            <person name="Wang S."/>
            <person name="Jung C."/>
        </authorList>
    </citation>
    <scope>NUCLEOTIDE SEQUENCE</scope>
</reference>
<evidence type="ECO:0000259" key="2">
    <source>
        <dbReference type="Pfam" id="PF08268"/>
    </source>
</evidence>
<dbReference type="Pfam" id="PF00646">
    <property type="entry name" value="F-box"/>
    <property type="match status" value="1"/>
</dbReference>
<feature type="domain" description="F-box" evidence="1">
    <location>
        <begin position="6"/>
        <end position="45"/>
    </location>
</feature>
<protein>
    <submittedName>
        <fullName evidence="3">Fgenesh protein 115</fullName>
    </submittedName>
</protein>
<dbReference type="InterPro" id="IPR017451">
    <property type="entry name" value="F-box-assoc_interact_dom"/>
</dbReference>
<name>Q1ZY06_BETVU</name>
<dbReference type="PANTHER" id="PTHR31672">
    <property type="entry name" value="BNACNNG10540D PROTEIN"/>
    <property type="match status" value="1"/>
</dbReference>
<feature type="domain" description="F-box associated beta-propeller type 3" evidence="2">
    <location>
        <begin position="86"/>
        <end position="276"/>
    </location>
</feature>
<dbReference type="Pfam" id="PF08268">
    <property type="entry name" value="FBA_3"/>
    <property type="match status" value="1"/>
</dbReference>
<accession>Q1ZY06</accession>